<keyword evidence="1" id="KW-0812">Transmembrane</keyword>
<evidence type="ECO:0000313" key="2">
    <source>
        <dbReference type="EMBL" id="KGF48871.1"/>
    </source>
</evidence>
<evidence type="ECO:0000313" key="3">
    <source>
        <dbReference type="Proteomes" id="UP000029578"/>
    </source>
</evidence>
<organism evidence="2 3">
    <name type="scientific">Prevotella melaninogenica DNF00666</name>
    <dbReference type="NCBI Taxonomy" id="1401073"/>
    <lineage>
        <taxon>Bacteria</taxon>
        <taxon>Pseudomonadati</taxon>
        <taxon>Bacteroidota</taxon>
        <taxon>Bacteroidia</taxon>
        <taxon>Bacteroidales</taxon>
        <taxon>Prevotellaceae</taxon>
        <taxon>Prevotella</taxon>
    </lineage>
</organism>
<sequence length="173" mass="20667">MLTGKHKNYWMVRKLLRCLLWLEVVWLVINCVSPWRLWRNADIIVVCTLPWILLSFLIRYIKRRWKEEGNAAIGCLYTMLWVSIPFIIIAQLLFGWLGNLKNDSTKITFEDDKYRVTIINALFATQMDKIQIMEHFGPFYHEVYSSDLYDVDTDKLKSKAAIEDFLKEQERKK</sequence>
<dbReference type="Proteomes" id="UP000029578">
    <property type="component" value="Unassembled WGS sequence"/>
</dbReference>
<keyword evidence="1" id="KW-0472">Membrane</keyword>
<feature type="transmembrane region" description="Helical" evidence="1">
    <location>
        <begin position="43"/>
        <end position="61"/>
    </location>
</feature>
<reference evidence="2 3" key="1">
    <citation type="submission" date="2014-07" db="EMBL/GenBank/DDBJ databases">
        <authorList>
            <person name="McCorrison J."/>
            <person name="Sanka R."/>
            <person name="Torralba M."/>
            <person name="Gillis M."/>
            <person name="Haft D.H."/>
            <person name="Methe B."/>
            <person name="Sutton G."/>
            <person name="Nelson K.E."/>
        </authorList>
    </citation>
    <scope>NUCLEOTIDE SEQUENCE [LARGE SCALE GENOMIC DNA]</scope>
    <source>
        <strain evidence="2 3">DNF00666</strain>
    </source>
</reference>
<dbReference type="AlphaFoldDB" id="A0A096AQA2"/>
<keyword evidence="1" id="KW-1133">Transmembrane helix</keyword>
<feature type="transmembrane region" description="Helical" evidence="1">
    <location>
        <begin position="73"/>
        <end position="97"/>
    </location>
</feature>
<accession>A0A096AQA2</accession>
<comment type="caution">
    <text evidence="2">The sequence shown here is derived from an EMBL/GenBank/DDBJ whole genome shotgun (WGS) entry which is preliminary data.</text>
</comment>
<gene>
    <name evidence="2" type="ORF">HMPREF0661_06400</name>
</gene>
<protein>
    <submittedName>
        <fullName evidence="2">Uncharacterized protein</fullName>
    </submittedName>
</protein>
<feature type="transmembrane region" description="Helical" evidence="1">
    <location>
        <begin position="20"/>
        <end position="37"/>
    </location>
</feature>
<dbReference type="EMBL" id="JRNS01000333">
    <property type="protein sequence ID" value="KGF48871.1"/>
    <property type="molecule type" value="Genomic_DNA"/>
</dbReference>
<proteinExistence type="predicted"/>
<evidence type="ECO:0000256" key="1">
    <source>
        <dbReference type="SAM" id="Phobius"/>
    </source>
</evidence>
<name>A0A096AQA2_9BACT</name>